<sequence>MSNECSEDTTTPEGQPRRCTSCGAAIDTREWYPVVAVPGDGYRIYAFCDEACRGRWQRERGK</sequence>
<dbReference type="InterPro" id="IPR055998">
    <property type="entry name" value="DUF7576"/>
</dbReference>
<accession>A0AAW4PCG5</accession>
<dbReference type="EMBL" id="RKLT01000002">
    <property type="protein sequence ID" value="MBX0295145.1"/>
    <property type="molecule type" value="Genomic_DNA"/>
</dbReference>
<dbReference type="RefSeq" id="WP_425433209.1">
    <property type="nucleotide sequence ID" value="NZ_RKLT01000002.1"/>
</dbReference>
<comment type="caution">
    <text evidence="1">The sequence shown here is derived from an EMBL/GenBank/DDBJ whole genome shotgun (WGS) entry which is preliminary data.</text>
</comment>
<organism evidence="1 2">
    <name type="scientific">Haloarcula nitratireducens</name>
    <dbReference type="NCBI Taxonomy" id="2487749"/>
    <lineage>
        <taxon>Archaea</taxon>
        <taxon>Methanobacteriati</taxon>
        <taxon>Methanobacteriota</taxon>
        <taxon>Stenosarchaea group</taxon>
        <taxon>Halobacteria</taxon>
        <taxon>Halobacteriales</taxon>
        <taxon>Haloarculaceae</taxon>
        <taxon>Haloarcula</taxon>
    </lineage>
</organism>
<proteinExistence type="predicted"/>
<keyword evidence="2" id="KW-1185">Reference proteome</keyword>
<evidence type="ECO:0000313" key="2">
    <source>
        <dbReference type="Proteomes" id="UP001430455"/>
    </source>
</evidence>
<gene>
    <name evidence="1" type="ORF">EGH23_09670</name>
</gene>
<reference evidence="1 2" key="1">
    <citation type="submission" date="2021-06" db="EMBL/GenBank/DDBJ databases">
        <title>Halomicroarcula sp. a new haloarchaeum isolated from saline soil.</title>
        <authorList>
            <person name="Duran-Viseras A."/>
            <person name="Sanchez-Porro C."/>
            <person name="Ventosa A."/>
        </authorList>
    </citation>
    <scope>NUCLEOTIDE SEQUENCE [LARGE SCALE GENOMIC DNA]</scope>
    <source>
        <strain evidence="1 2">F27</strain>
    </source>
</reference>
<protein>
    <recommendedName>
        <fullName evidence="3">Small CPxCG-related zinc finger protein</fullName>
    </recommendedName>
</protein>
<evidence type="ECO:0008006" key="3">
    <source>
        <dbReference type="Google" id="ProtNLM"/>
    </source>
</evidence>
<name>A0AAW4PCG5_9EURY</name>
<dbReference type="Pfam" id="PF24461">
    <property type="entry name" value="DUF7576"/>
    <property type="match status" value="1"/>
</dbReference>
<dbReference type="AlphaFoldDB" id="A0AAW4PCG5"/>
<dbReference type="Proteomes" id="UP001430455">
    <property type="component" value="Unassembled WGS sequence"/>
</dbReference>
<evidence type="ECO:0000313" key="1">
    <source>
        <dbReference type="EMBL" id="MBX0295145.1"/>
    </source>
</evidence>